<keyword evidence="5" id="KW-1185">Reference proteome</keyword>
<gene>
    <name evidence="4" type="ORF">H1B27_23080</name>
</gene>
<feature type="compositionally biased region" description="Basic residues" evidence="2">
    <location>
        <begin position="14"/>
        <end position="26"/>
    </location>
</feature>
<dbReference type="Gene3D" id="1.10.443.10">
    <property type="entry name" value="Intergrase catalytic core"/>
    <property type="match status" value="1"/>
</dbReference>
<sequence length="216" mass="23080">MPSSRSSAPPFPASRHRANHARPRSRTPQRVWIDVLLYTGLRRGDAAEVGPGHIKNGHVEILTEKSQETILVVLPILDVLQATLDVGPIGTETWIVGERGHSFTKESFGNAFSEAASAAGVKKSAHGVRKIAATIAAENGATEAELDAIFGWTGGRMAAHYTKTANRARLAKKAAEKLKSIPAPELKVRASSDKIQTNQPTSERLVGEAGLEPAKP</sequence>
<evidence type="ECO:0000256" key="1">
    <source>
        <dbReference type="ARBA" id="ARBA00023172"/>
    </source>
</evidence>
<dbReference type="Pfam" id="PF00589">
    <property type="entry name" value="Phage_integrase"/>
    <property type="match status" value="1"/>
</dbReference>
<accession>A0ABS0P7E3</accession>
<dbReference type="InterPro" id="IPR013762">
    <property type="entry name" value="Integrase-like_cat_sf"/>
</dbReference>
<evidence type="ECO:0000313" key="5">
    <source>
        <dbReference type="Proteomes" id="UP001194539"/>
    </source>
</evidence>
<evidence type="ECO:0000259" key="3">
    <source>
        <dbReference type="PROSITE" id="PS51898"/>
    </source>
</evidence>
<dbReference type="SUPFAM" id="SSF56349">
    <property type="entry name" value="DNA breaking-rejoining enzymes"/>
    <property type="match status" value="1"/>
</dbReference>
<evidence type="ECO:0000313" key="4">
    <source>
        <dbReference type="EMBL" id="MBH5389148.1"/>
    </source>
</evidence>
<keyword evidence="1" id="KW-0233">DNA recombination</keyword>
<feature type="region of interest" description="Disordered" evidence="2">
    <location>
        <begin position="182"/>
        <end position="216"/>
    </location>
</feature>
<feature type="region of interest" description="Disordered" evidence="2">
    <location>
        <begin position="1"/>
        <end position="26"/>
    </location>
</feature>
<comment type="caution">
    <text evidence="4">The sequence shown here is derived from an EMBL/GenBank/DDBJ whole genome shotgun (WGS) entry which is preliminary data.</text>
</comment>
<reference evidence="4 5" key="1">
    <citation type="submission" date="2020-07" db="EMBL/GenBank/DDBJ databases">
        <title>Bradyrhizobium diversity isolated from nodules of indigenous legumes of Western Australia.</title>
        <authorList>
            <person name="Klepa M.S."/>
        </authorList>
    </citation>
    <scope>NUCLEOTIDE SEQUENCE [LARGE SCALE GENOMIC DNA]</scope>
    <source>
        <strain evidence="4 5">CNPSo 4019</strain>
    </source>
</reference>
<organism evidence="4 5">
    <name type="scientific">Bradyrhizobium diversitatis</name>
    <dbReference type="NCBI Taxonomy" id="2755406"/>
    <lineage>
        <taxon>Bacteria</taxon>
        <taxon>Pseudomonadati</taxon>
        <taxon>Pseudomonadota</taxon>
        <taxon>Alphaproteobacteria</taxon>
        <taxon>Hyphomicrobiales</taxon>
        <taxon>Nitrobacteraceae</taxon>
        <taxon>Bradyrhizobium</taxon>
    </lineage>
</organism>
<dbReference type="PROSITE" id="PS51898">
    <property type="entry name" value="TYR_RECOMBINASE"/>
    <property type="match status" value="1"/>
</dbReference>
<feature type="domain" description="Tyr recombinase" evidence="3">
    <location>
        <begin position="1"/>
        <end position="175"/>
    </location>
</feature>
<dbReference type="Proteomes" id="UP001194539">
    <property type="component" value="Unassembled WGS sequence"/>
</dbReference>
<dbReference type="InterPro" id="IPR002104">
    <property type="entry name" value="Integrase_catalytic"/>
</dbReference>
<evidence type="ECO:0000256" key="2">
    <source>
        <dbReference type="SAM" id="MobiDB-lite"/>
    </source>
</evidence>
<feature type="compositionally biased region" description="Polar residues" evidence="2">
    <location>
        <begin position="193"/>
        <end position="202"/>
    </location>
</feature>
<name>A0ABS0P7E3_9BRAD</name>
<dbReference type="EMBL" id="JACEGD010000021">
    <property type="protein sequence ID" value="MBH5389148.1"/>
    <property type="molecule type" value="Genomic_DNA"/>
</dbReference>
<protein>
    <submittedName>
        <fullName evidence="4">Tyrosine-type recombinase/integrase</fullName>
    </submittedName>
</protein>
<proteinExistence type="predicted"/>
<dbReference type="InterPro" id="IPR011010">
    <property type="entry name" value="DNA_brk_join_enz"/>
</dbReference>